<dbReference type="Proteomes" id="UP000248326">
    <property type="component" value="Unassembled WGS sequence"/>
</dbReference>
<protein>
    <recommendedName>
        <fullName evidence="1">N-acetyltransferase domain-containing protein</fullName>
    </recommendedName>
</protein>
<proteinExistence type="predicted"/>
<gene>
    <name evidence="2" type="ORF">DES52_1077</name>
</gene>
<evidence type="ECO:0000259" key="1">
    <source>
        <dbReference type="PROSITE" id="PS51186"/>
    </source>
</evidence>
<comment type="caution">
    <text evidence="2">The sequence shown here is derived from an EMBL/GenBank/DDBJ whole genome shotgun (WGS) entry which is preliminary data.</text>
</comment>
<dbReference type="OrthoDB" id="2350893at2"/>
<dbReference type="AlphaFoldDB" id="A0A318SAW0"/>
<reference evidence="2 3" key="1">
    <citation type="submission" date="2018-06" db="EMBL/GenBank/DDBJ databases">
        <title>Genomic Encyclopedia of Type Strains, Phase IV (KMG-IV): sequencing the most valuable type-strain genomes for metagenomic binning, comparative biology and taxonomic classification.</title>
        <authorList>
            <person name="Goeker M."/>
        </authorList>
    </citation>
    <scope>NUCLEOTIDE SEQUENCE [LARGE SCALE GENOMIC DNA]</scope>
    <source>
        <strain evidence="2 3">DSM 18048</strain>
    </source>
</reference>
<feature type="domain" description="N-acetyltransferase" evidence="1">
    <location>
        <begin position="156"/>
        <end position="292"/>
    </location>
</feature>
<dbReference type="PROSITE" id="PS51186">
    <property type="entry name" value="GNAT"/>
    <property type="match status" value="1"/>
</dbReference>
<dbReference type="GO" id="GO:0016747">
    <property type="term" value="F:acyltransferase activity, transferring groups other than amino-acyl groups"/>
    <property type="evidence" value="ECO:0007669"/>
    <property type="project" value="InterPro"/>
</dbReference>
<dbReference type="SUPFAM" id="SSF55729">
    <property type="entry name" value="Acyl-CoA N-acyltransferases (Nat)"/>
    <property type="match status" value="1"/>
</dbReference>
<evidence type="ECO:0000313" key="3">
    <source>
        <dbReference type="Proteomes" id="UP000248326"/>
    </source>
</evidence>
<sequence>MSNASTSDFGHPSCSSRSQRDVHAIAQRRADVYAAFFRGYLSFPSDARERLGVEAIEFGAGVLELVRSLPYPSFNLVRDFGVTAPATSEDIDALLHVVREENVVGWGLPLDPRVQPANLAEALRARGIGEVFRLSALHVSAEELRRRGDVTRPSDLDVREVEEADVDQAAAFVAEQFGMPGPLGDLLRLGVRHLGWRCYAVLDEGEFSSVGFLTVEGSAALLHSTVTRSDARGRGGQTALIARRIRDALALGCEDFFVDVLAGPDNPSRRNLERIGFESAYEVPLYMAEPQS</sequence>
<name>A0A318SAW0_9DEIO</name>
<dbReference type="Gene3D" id="3.40.630.30">
    <property type="match status" value="1"/>
</dbReference>
<accession>A0A318SAW0</accession>
<dbReference type="InterPro" id="IPR016181">
    <property type="entry name" value="Acyl_CoA_acyltransferase"/>
</dbReference>
<evidence type="ECO:0000313" key="2">
    <source>
        <dbReference type="EMBL" id="PYE53749.1"/>
    </source>
</evidence>
<organism evidence="2 3">
    <name type="scientific">Deinococcus yavapaiensis KR-236</name>
    <dbReference type="NCBI Taxonomy" id="694435"/>
    <lineage>
        <taxon>Bacteria</taxon>
        <taxon>Thermotogati</taxon>
        <taxon>Deinococcota</taxon>
        <taxon>Deinococci</taxon>
        <taxon>Deinococcales</taxon>
        <taxon>Deinococcaceae</taxon>
        <taxon>Deinococcus</taxon>
    </lineage>
</organism>
<dbReference type="RefSeq" id="WP_110886666.1">
    <property type="nucleotide sequence ID" value="NZ_QJSX01000007.1"/>
</dbReference>
<dbReference type="EMBL" id="QJSX01000007">
    <property type="protein sequence ID" value="PYE53749.1"/>
    <property type="molecule type" value="Genomic_DNA"/>
</dbReference>
<dbReference type="InterPro" id="IPR000182">
    <property type="entry name" value="GNAT_dom"/>
</dbReference>
<keyword evidence="3" id="KW-1185">Reference proteome</keyword>